<name>A0A372KLD5_9STRE</name>
<dbReference type="InterPro" id="IPR050679">
    <property type="entry name" value="Bact_HTH_transcr_reg"/>
</dbReference>
<dbReference type="InterPro" id="IPR028978">
    <property type="entry name" value="Chorismate_lyase_/UTRA_dom_sf"/>
</dbReference>
<dbReference type="KEGG" id="schj:DDV21_011480"/>
<dbReference type="SMART" id="SM00345">
    <property type="entry name" value="HTH_GNTR"/>
    <property type="match status" value="1"/>
</dbReference>
<dbReference type="Gene3D" id="3.40.1410.10">
    <property type="entry name" value="Chorismate lyase-like"/>
    <property type="match status" value="1"/>
</dbReference>
<evidence type="ECO:0000256" key="1">
    <source>
        <dbReference type="ARBA" id="ARBA00023015"/>
    </source>
</evidence>
<dbReference type="AlphaFoldDB" id="A0A372KLD5"/>
<evidence type="ECO:0000313" key="9">
    <source>
        <dbReference type="Proteomes" id="UP000262901"/>
    </source>
</evidence>
<dbReference type="PANTHER" id="PTHR44846">
    <property type="entry name" value="MANNOSYL-D-GLYCERATE TRANSPORT/METABOLISM SYSTEM REPRESSOR MNGR-RELATED"/>
    <property type="match status" value="1"/>
</dbReference>
<dbReference type="GO" id="GO:0045892">
    <property type="term" value="P:negative regulation of DNA-templated transcription"/>
    <property type="evidence" value="ECO:0007669"/>
    <property type="project" value="TreeGrafter"/>
</dbReference>
<dbReference type="Proteomes" id="UP000262901">
    <property type="component" value="Unassembled WGS sequence"/>
</dbReference>
<evidence type="ECO:0000313" key="10">
    <source>
        <dbReference type="Proteomes" id="UP000264056"/>
    </source>
</evidence>
<evidence type="ECO:0000313" key="5">
    <source>
        <dbReference type="EMBL" id="AXQ79637.1"/>
    </source>
</evidence>
<dbReference type="FunFam" id="1.10.10.10:FF:000079">
    <property type="entry name" value="GntR family transcriptional regulator"/>
    <property type="match status" value="1"/>
</dbReference>
<dbReference type="GO" id="GO:0003677">
    <property type="term" value="F:DNA binding"/>
    <property type="evidence" value="ECO:0007669"/>
    <property type="project" value="UniProtKB-KW"/>
</dbReference>
<sequence>MKLNRESLVPLYEQIKDSIRKNIQNNNWKKGTKIPSENSLMKDLGVSRGTIRKAILELVDEGVLVQKQGLGTFASSENFAIPLTEGLHSFYEHMKSQNISFETTILNKEIQVANDEIIRLMKLKPGSAVFFLERIRTIDDEVVMLIQNYINLLLAPNIMSEDFINNGLFNIIERQTKKRVAYSETRFAAVESNQIQSKHFKIKLGSPLLFQEQLVHLDDTSIVELGRVWLKSNRFYIGTTMRRTY</sequence>
<reference evidence="5" key="4">
    <citation type="journal article" date="2019" name="Int. J. Syst. Evol. Microbiol.">
        <title>Streptococcus chenjunshii sp. nov. isolated from feces of Tibetan antelopes.</title>
        <authorList>
            <person name="Tian Z."/>
            <person name="Lu S."/>
            <person name="Jin D."/>
            <person name="Yang J."/>
            <person name="Pu J."/>
            <person name="Lai X.H."/>
            <person name="Bai X.N."/>
            <person name="Wu X.M."/>
            <person name="Li J."/>
            <person name="Wang S."/>
            <person name="Xu J."/>
        </authorList>
    </citation>
    <scope>NUCLEOTIDE SEQUENCE</scope>
    <source>
        <strain evidence="5">Z15</strain>
    </source>
</reference>
<keyword evidence="10" id="KW-1185">Reference proteome</keyword>
<proteinExistence type="predicted"/>
<dbReference type="Pfam" id="PF07702">
    <property type="entry name" value="UTRA"/>
    <property type="match status" value="1"/>
</dbReference>
<reference evidence="8" key="3">
    <citation type="submission" date="2018-08" db="EMBL/GenBank/DDBJ databases">
        <title>Streptococcus chenjunshii sp. nov., isolated from stools sample of the Tibetan antelope in the Qinghai-Tibet plateau, China.</title>
        <authorList>
            <person name="Tian Z."/>
        </authorList>
    </citation>
    <scope>NUCLEOTIDE SEQUENCE [LARGE SCALE GENOMIC DNA]</scope>
    <source>
        <strain evidence="8">Z15</strain>
    </source>
</reference>
<dbReference type="InterPro" id="IPR011663">
    <property type="entry name" value="UTRA"/>
</dbReference>
<evidence type="ECO:0000256" key="2">
    <source>
        <dbReference type="ARBA" id="ARBA00023125"/>
    </source>
</evidence>
<dbReference type="SMART" id="SM00866">
    <property type="entry name" value="UTRA"/>
    <property type="match status" value="1"/>
</dbReference>
<dbReference type="GO" id="GO:0003700">
    <property type="term" value="F:DNA-binding transcription factor activity"/>
    <property type="evidence" value="ECO:0007669"/>
    <property type="project" value="InterPro"/>
</dbReference>
<evidence type="ECO:0000313" key="6">
    <source>
        <dbReference type="EMBL" id="RFU51048.1"/>
    </source>
</evidence>
<dbReference type="InterPro" id="IPR036390">
    <property type="entry name" value="WH_DNA-bd_sf"/>
</dbReference>
<gene>
    <name evidence="5" type="ORF">DDV21_011480</name>
    <name evidence="6" type="ORF">DDV22_05570</name>
    <name evidence="7" type="ORF">DDV23_06365</name>
</gene>
<dbReference type="Proteomes" id="UP000246115">
    <property type="component" value="Chromosome"/>
</dbReference>
<dbReference type="Gene3D" id="1.10.10.10">
    <property type="entry name" value="Winged helix-like DNA-binding domain superfamily/Winged helix DNA-binding domain"/>
    <property type="match status" value="1"/>
</dbReference>
<evidence type="ECO:0000313" key="7">
    <source>
        <dbReference type="EMBL" id="RFU53092.1"/>
    </source>
</evidence>
<protein>
    <submittedName>
        <fullName evidence="7">GntR family transcriptional regulator</fullName>
    </submittedName>
</protein>
<evidence type="ECO:0000259" key="4">
    <source>
        <dbReference type="PROSITE" id="PS50949"/>
    </source>
</evidence>
<dbReference type="InterPro" id="IPR000524">
    <property type="entry name" value="Tscrpt_reg_HTH_GntR"/>
</dbReference>
<dbReference type="InterPro" id="IPR036388">
    <property type="entry name" value="WH-like_DNA-bd_sf"/>
</dbReference>
<dbReference type="PANTHER" id="PTHR44846:SF1">
    <property type="entry name" value="MANNOSYL-D-GLYCERATE TRANSPORT_METABOLISM SYSTEM REPRESSOR MNGR-RELATED"/>
    <property type="match status" value="1"/>
</dbReference>
<dbReference type="Pfam" id="PF00392">
    <property type="entry name" value="GntR"/>
    <property type="match status" value="1"/>
</dbReference>
<dbReference type="SUPFAM" id="SSF64288">
    <property type="entry name" value="Chorismate lyase-like"/>
    <property type="match status" value="1"/>
</dbReference>
<dbReference type="EMBL" id="QVQZ01000012">
    <property type="protein sequence ID" value="RFU53092.1"/>
    <property type="molecule type" value="Genomic_DNA"/>
</dbReference>
<reference evidence="7 9" key="2">
    <citation type="submission" date="2018-08" db="EMBL/GenBank/DDBJ databases">
        <title>Draft genome of Streptococcus sp. nov. Z1.</title>
        <authorList>
            <person name="Tian Z."/>
        </authorList>
    </citation>
    <scope>NUCLEOTIDE SEQUENCE [LARGE SCALE GENOMIC DNA]</scope>
    <source>
        <strain evidence="7">Z1</strain>
        <strain evidence="9">Z1(2018)</strain>
    </source>
</reference>
<dbReference type="EMBL" id="QVQY01000011">
    <property type="protein sequence ID" value="RFU51048.1"/>
    <property type="molecule type" value="Genomic_DNA"/>
</dbReference>
<dbReference type="CDD" id="cd07377">
    <property type="entry name" value="WHTH_GntR"/>
    <property type="match status" value="1"/>
</dbReference>
<evidence type="ECO:0000256" key="3">
    <source>
        <dbReference type="ARBA" id="ARBA00023163"/>
    </source>
</evidence>
<dbReference type="EMBL" id="CP031733">
    <property type="protein sequence ID" value="AXQ79637.1"/>
    <property type="molecule type" value="Genomic_DNA"/>
</dbReference>
<organism evidence="7 9">
    <name type="scientific">Streptococcus chenjunshii</name>
    <dbReference type="NCBI Taxonomy" id="2173853"/>
    <lineage>
        <taxon>Bacteria</taxon>
        <taxon>Bacillati</taxon>
        <taxon>Bacillota</taxon>
        <taxon>Bacilli</taxon>
        <taxon>Lactobacillales</taxon>
        <taxon>Streptococcaceae</taxon>
        <taxon>Streptococcus</taxon>
    </lineage>
</organism>
<dbReference type="PRINTS" id="PR00035">
    <property type="entry name" value="HTHGNTR"/>
</dbReference>
<keyword evidence="1" id="KW-0805">Transcription regulation</keyword>
<evidence type="ECO:0000313" key="8">
    <source>
        <dbReference type="Proteomes" id="UP000246115"/>
    </source>
</evidence>
<keyword evidence="2" id="KW-0238">DNA-binding</keyword>
<dbReference type="SUPFAM" id="SSF46785">
    <property type="entry name" value="Winged helix' DNA-binding domain"/>
    <property type="match status" value="1"/>
</dbReference>
<keyword evidence="3" id="KW-0804">Transcription</keyword>
<feature type="domain" description="HTH gntR-type" evidence="4">
    <location>
        <begin position="9"/>
        <end position="77"/>
    </location>
</feature>
<dbReference type="RefSeq" id="WP_116878275.1">
    <property type="nucleotide sequence ID" value="NZ_CP031733.1"/>
</dbReference>
<accession>A0A346NF42</accession>
<dbReference type="PROSITE" id="PS50949">
    <property type="entry name" value="HTH_GNTR"/>
    <property type="match status" value="1"/>
</dbReference>
<accession>A0A372KLD5</accession>
<reference evidence="6 10" key="1">
    <citation type="submission" date="2018-08" db="EMBL/GenBank/DDBJ databases">
        <title>Draft genome of Streptococcus sp .nov. Z2.</title>
        <authorList>
            <person name="Tian Z."/>
        </authorList>
    </citation>
    <scope>NUCLEOTIDE SEQUENCE [LARGE SCALE GENOMIC DNA]</scope>
    <source>
        <strain evidence="6 10">Z2</strain>
    </source>
</reference>
<dbReference type="OrthoDB" id="457376at2"/>
<dbReference type="Proteomes" id="UP000264056">
    <property type="component" value="Unassembled WGS sequence"/>
</dbReference>